<dbReference type="EMBL" id="LR796826">
    <property type="protein sequence ID" value="CAB4168440.1"/>
    <property type="molecule type" value="Genomic_DNA"/>
</dbReference>
<evidence type="ECO:0000313" key="2">
    <source>
        <dbReference type="EMBL" id="CAB4168440.1"/>
    </source>
</evidence>
<dbReference type="EMBL" id="LR796816">
    <property type="protein sequence ID" value="CAB4167315.1"/>
    <property type="molecule type" value="Genomic_DNA"/>
</dbReference>
<evidence type="ECO:0000313" key="3">
    <source>
        <dbReference type="EMBL" id="CAB4196479.1"/>
    </source>
</evidence>
<dbReference type="EMBL" id="LR797357">
    <property type="protein sequence ID" value="CAB4205356.1"/>
    <property type="molecule type" value="Genomic_DNA"/>
</dbReference>
<dbReference type="EMBL" id="LR797251">
    <property type="protein sequence ID" value="CAB4196479.1"/>
    <property type="molecule type" value="Genomic_DNA"/>
</dbReference>
<name>A0A6J5P994_9CAUD</name>
<organism evidence="2">
    <name type="scientific">uncultured Caudovirales phage</name>
    <dbReference type="NCBI Taxonomy" id="2100421"/>
    <lineage>
        <taxon>Viruses</taxon>
        <taxon>Duplodnaviria</taxon>
        <taxon>Heunggongvirae</taxon>
        <taxon>Uroviricota</taxon>
        <taxon>Caudoviricetes</taxon>
        <taxon>Peduoviridae</taxon>
        <taxon>Maltschvirus</taxon>
        <taxon>Maltschvirus maltsch</taxon>
    </lineage>
</organism>
<proteinExistence type="predicted"/>
<evidence type="ECO:0000313" key="1">
    <source>
        <dbReference type="EMBL" id="CAB4167315.1"/>
    </source>
</evidence>
<protein>
    <submittedName>
        <fullName evidence="2">Uncharacterized protein</fullName>
    </submittedName>
</protein>
<reference evidence="2" key="1">
    <citation type="submission" date="2020-05" db="EMBL/GenBank/DDBJ databases">
        <authorList>
            <person name="Chiriac C."/>
            <person name="Salcher M."/>
            <person name="Ghai R."/>
            <person name="Kavagutti S V."/>
        </authorList>
    </citation>
    <scope>NUCLEOTIDE SEQUENCE</scope>
</reference>
<sequence length="89" mass="10148">MIYPELPQYGRITVEDLPKMYMDLVRYTTELKFLLEQRDAVLNNKPATTVYTVTTVTNISRAREGDISYSTSTGKFKGYVSATGWVDLN</sequence>
<gene>
    <name evidence="3" type="ORF">UFOVP1292_83</name>
    <name evidence="4" type="ORF">UFOVP1411_74</name>
    <name evidence="1" type="ORF">UFOVP859_12</name>
    <name evidence="2" type="ORF">UFOVP882_8</name>
</gene>
<accession>A0A6J5P994</accession>
<evidence type="ECO:0000313" key="4">
    <source>
        <dbReference type="EMBL" id="CAB4205356.1"/>
    </source>
</evidence>